<keyword evidence="9" id="KW-0539">Nucleus</keyword>
<keyword evidence="15" id="KW-1185">Reference proteome</keyword>
<comment type="similarity">
    <text evidence="3">Belongs to the NSE2 family.</text>
</comment>
<dbReference type="GO" id="GO:0061665">
    <property type="term" value="F:SUMO ligase activity"/>
    <property type="evidence" value="ECO:0007669"/>
    <property type="project" value="TreeGrafter"/>
</dbReference>
<feature type="compositionally biased region" description="Low complexity" evidence="12">
    <location>
        <begin position="156"/>
        <end position="170"/>
    </location>
</feature>
<dbReference type="PANTHER" id="PTHR21330:SF1">
    <property type="entry name" value="E3 SUMO-PROTEIN LIGASE NSE2"/>
    <property type="match status" value="1"/>
</dbReference>
<reference evidence="14 15" key="1">
    <citation type="journal article" date="2016" name="PLoS Pathog.">
        <title>Biosynthesis of antibiotic leucinostatins in bio-control fungus Purpureocillium lilacinum and their inhibition on phytophthora revealed by genome mining.</title>
        <authorList>
            <person name="Wang G."/>
            <person name="Liu Z."/>
            <person name="Lin R."/>
            <person name="Li E."/>
            <person name="Mao Z."/>
            <person name="Ling J."/>
            <person name="Yang Y."/>
            <person name="Yin W.B."/>
            <person name="Xie B."/>
        </authorList>
    </citation>
    <scope>NUCLEOTIDE SEQUENCE [LARGE SCALE GENOMIC DNA]</scope>
    <source>
        <strain evidence="14">170</strain>
    </source>
</reference>
<dbReference type="GO" id="GO:0000724">
    <property type="term" value="P:double-strand break repair via homologous recombination"/>
    <property type="evidence" value="ECO:0007669"/>
    <property type="project" value="InterPro"/>
</dbReference>
<keyword evidence="4" id="KW-0808">Transferase</keyword>
<dbReference type="InterPro" id="IPR004181">
    <property type="entry name" value="Znf_MIZ"/>
</dbReference>
<dbReference type="EMBL" id="LSBJ02000001">
    <property type="protein sequence ID" value="OAQ73790.1"/>
    <property type="molecule type" value="Genomic_DNA"/>
</dbReference>
<dbReference type="GO" id="GO:0005634">
    <property type="term" value="C:nucleus"/>
    <property type="evidence" value="ECO:0007669"/>
    <property type="project" value="UniProtKB-SubCell"/>
</dbReference>
<organism evidence="14 15">
    <name type="scientific">Pochonia chlamydosporia 170</name>
    <dbReference type="NCBI Taxonomy" id="1380566"/>
    <lineage>
        <taxon>Eukaryota</taxon>
        <taxon>Fungi</taxon>
        <taxon>Dikarya</taxon>
        <taxon>Ascomycota</taxon>
        <taxon>Pezizomycotina</taxon>
        <taxon>Sordariomycetes</taxon>
        <taxon>Hypocreomycetidae</taxon>
        <taxon>Hypocreales</taxon>
        <taxon>Clavicipitaceae</taxon>
        <taxon>Pochonia</taxon>
    </lineage>
</organism>
<dbReference type="UniPathway" id="UPA00886"/>
<dbReference type="PROSITE" id="PS51044">
    <property type="entry name" value="ZF_SP_RING"/>
    <property type="match status" value="1"/>
</dbReference>
<comment type="subcellular location">
    <subcellularLocation>
        <location evidence="1">Nucleus</location>
    </subcellularLocation>
</comment>
<dbReference type="InterPro" id="IPR026846">
    <property type="entry name" value="Nse2(Mms21)"/>
</dbReference>
<keyword evidence="7" id="KW-0833">Ubl conjugation pathway</keyword>
<evidence type="ECO:0000313" key="14">
    <source>
        <dbReference type="EMBL" id="OAQ73790.1"/>
    </source>
</evidence>
<dbReference type="GO" id="GO:0016925">
    <property type="term" value="P:protein sumoylation"/>
    <property type="evidence" value="ECO:0007669"/>
    <property type="project" value="UniProtKB-UniPathway"/>
</dbReference>
<accession>A0A179G8H2</accession>
<dbReference type="AlphaFoldDB" id="A0A179G8H2"/>
<feature type="compositionally biased region" description="Polar residues" evidence="12">
    <location>
        <begin position="46"/>
        <end position="56"/>
    </location>
</feature>
<evidence type="ECO:0000256" key="2">
    <source>
        <dbReference type="ARBA" id="ARBA00004718"/>
    </source>
</evidence>
<dbReference type="STRING" id="1380566.A0A179G8H2"/>
<feature type="coiled-coil region" evidence="11">
    <location>
        <begin position="70"/>
        <end position="129"/>
    </location>
</feature>
<dbReference type="GeneID" id="28845244"/>
<dbReference type="KEGG" id="pchm:VFPPC_01416"/>
<evidence type="ECO:0000256" key="6">
    <source>
        <dbReference type="ARBA" id="ARBA00022771"/>
    </source>
</evidence>
<gene>
    <name evidence="14" type="ORF">VFPPC_01416</name>
</gene>
<feature type="compositionally biased region" description="Acidic residues" evidence="12">
    <location>
        <begin position="372"/>
        <end position="386"/>
    </location>
</feature>
<evidence type="ECO:0000259" key="13">
    <source>
        <dbReference type="PROSITE" id="PS51044"/>
    </source>
</evidence>
<evidence type="ECO:0000256" key="9">
    <source>
        <dbReference type="ARBA" id="ARBA00023242"/>
    </source>
</evidence>
<dbReference type="CDD" id="cd16651">
    <property type="entry name" value="SPL-RING_NSE2"/>
    <property type="match status" value="1"/>
</dbReference>
<dbReference type="PANTHER" id="PTHR21330">
    <property type="entry name" value="E3 SUMO-PROTEIN LIGASE NSE2"/>
    <property type="match status" value="1"/>
</dbReference>
<dbReference type="GO" id="GO:0008270">
    <property type="term" value="F:zinc ion binding"/>
    <property type="evidence" value="ECO:0007669"/>
    <property type="project" value="UniProtKB-KW"/>
</dbReference>
<evidence type="ECO:0000256" key="4">
    <source>
        <dbReference type="ARBA" id="ARBA00022679"/>
    </source>
</evidence>
<evidence type="ECO:0000256" key="10">
    <source>
        <dbReference type="PROSITE-ProRule" id="PRU00452"/>
    </source>
</evidence>
<feature type="region of interest" description="Disordered" evidence="12">
    <location>
        <begin position="1"/>
        <end position="56"/>
    </location>
</feature>
<comment type="caution">
    <text evidence="14">The sequence shown here is derived from an EMBL/GenBank/DDBJ whole genome shotgun (WGS) entry which is preliminary data.</text>
</comment>
<keyword evidence="5" id="KW-0479">Metal-binding</keyword>
<evidence type="ECO:0000256" key="8">
    <source>
        <dbReference type="ARBA" id="ARBA00022833"/>
    </source>
</evidence>
<sequence length="405" mass="45112">MPRLLNRGRPSAVDSPSRAGISTSLPPYQPPSCGLNDGARRALGELSNNRGTSSYETQLKDSIRQLGLSVGDLHERLRAQQERLQWLQERRQEKGTSKTPEEERLEAHIADFETEVDELTQESEQSIRDVIDHRAEIEDQATLLRDLYTKAEAAASTSTSANAAGTRTRTGQQQGPAAQDGEPNPEQVEDQKEEAVASTLDAFRDGRAEKKAEYEQLTPHQRYGVNNDYAGFKKLWHDAAAGEGGPPLPDSSRWFRSDGRPVMTRPGANTRRSTMGAVDDDDDIAIAREVLSLNCPLTLVLMEEPYSNVKCKHTFEKEALLAYLPVRGEAQCPQTGCSQKFSMAKFQQDFYLDEAILRRIQRTKQAQRALDDMDVDDDDDAGDDTELVVGQQRRAPGRIAKAERV</sequence>
<keyword evidence="8" id="KW-0862">Zinc</keyword>
<evidence type="ECO:0000256" key="1">
    <source>
        <dbReference type="ARBA" id="ARBA00004123"/>
    </source>
</evidence>
<dbReference type="Proteomes" id="UP000078397">
    <property type="component" value="Unassembled WGS sequence"/>
</dbReference>
<dbReference type="OrthoDB" id="26899at2759"/>
<dbReference type="RefSeq" id="XP_018149873.1">
    <property type="nucleotide sequence ID" value="XM_018281250.1"/>
</dbReference>
<keyword evidence="6 10" id="KW-0863">Zinc-finger</keyword>
<keyword evidence="11" id="KW-0175">Coiled coil</keyword>
<feature type="region of interest" description="Disordered" evidence="12">
    <location>
        <begin position="367"/>
        <end position="405"/>
    </location>
</feature>
<evidence type="ECO:0000256" key="7">
    <source>
        <dbReference type="ARBA" id="ARBA00022786"/>
    </source>
</evidence>
<evidence type="ECO:0000256" key="11">
    <source>
        <dbReference type="SAM" id="Coils"/>
    </source>
</evidence>
<feature type="region of interest" description="Disordered" evidence="12">
    <location>
        <begin position="156"/>
        <end position="196"/>
    </location>
</feature>
<name>A0A179G8H2_METCM</name>
<comment type="pathway">
    <text evidence="2">Protein modification; protein sumoylation.</text>
</comment>
<evidence type="ECO:0000256" key="5">
    <source>
        <dbReference type="ARBA" id="ARBA00022723"/>
    </source>
</evidence>
<dbReference type="InterPro" id="IPR013083">
    <property type="entry name" value="Znf_RING/FYVE/PHD"/>
</dbReference>
<dbReference type="SUPFAM" id="SSF57850">
    <property type="entry name" value="RING/U-box"/>
    <property type="match status" value="1"/>
</dbReference>
<protein>
    <submittedName>
        <fullName evidence="14">Chromosomal organization and DNA repair protein Mms21</fullName>
    </submittedName>
</protein>
<dbReference type="Gene3D" id="3.30.40.10">
    <property type="entry name" value="Zinc/RING finger domain, C3HC4 (zinc finger)"/>
    <property type="match status" value="1"/>
</dbReference>
<dbReference type="Pfam" id="PF11789">
    <property type="entry name" value="zf-Nse"/>
    <property type="match status" value="1"/>
</dbReference>
<dbReference type="GO" id="GO:0030915">
    <property type="term" value="C:Smc5-Smc6 complex"/>
    <property type="evidence" value="ECO:0007669"/>
    <property type="project" value="InterPro"/>
</dbReference>
<evidence type="ECO:0000256" key="3">
    <source>
        <dbReference type="ARBA" id="ARBA00008212"/>
    </source>
</evidence>
<feature type="domain" description="SP-RING-type" evidence="13">
    <location>
        <begin position="280"/>
        <end position="365"/>
    </location>
</feature>
<proteinExistence type="inferred from homology"/>
<evidence type="ECO:0000256" key="12">
    <source>
        <dbReference type="SAM" id="MobiDB-lite"/>
    </source>
</evidence>
<evidence type="ECO:0000313" key="15">
    <source>
        <dbReference type="Proteomes" id="UP000078397"/>
    </source>
</evidence>